<sequence length="135" mass="14448">MRKNRLCGETVTLYHPDPAAQTVCRRVLRGVSWQQGRREKPDAAGTKQGTALLLVIPEAAGQYGADYTLDPGDRVLLGEGPGVAWADWPGFVPAAVAGLAVVAYVLPLRLRGRVHHVEAGAWWNASGTGAHSLTR</sequence>
<keyword evidence="1" id="KW-1133">Transmembrane helix</keyword>
<evidence type="ECO:0000313" key="2">
    <source>
        <dbReference type="EMBL" id="MBS5332660.1"/>
    </source>
</evidence>
<feature type="transmembrane region" description="Helical" evidence="1">
    <location>
        <begin position="88"/>
        <end position="106"/>
    </location>
</feature>
<gene>
    <name evidence="2" type="ORF">KHY36_09050</name>
</gene>
<dbReference type="AlphaFoldDB" id="A0A943HKZ2"/>
<evidence type="ECO:0000256" key="1">
    <source>
        <dbReference type="SAM" id="Phobius"/>
    </source>
</evidence>
<protein>
    <submittedName>
        <fullName evidence="2">Uncharacterized protein</fullName>
    </submittedName>
</protein>
<organism evidence="2 3">
    <name type="scientific">Subdoligranulum variabile</name>
    <dbReference type="NCBI Taxonomy" id="214851"/>
    <lineage>
        <taxon>Bacteria</taxon>
        <taxon>Bacillati</taxon>
        <taxon>Bacillota</taxon>
        <taxon>Clostridia</taxon>
        <taxon>Eubacteriales</taxon>
        <taxon>Oscillospiraceae</taxon>
        <taxon>Subdoligranulum</taxon>
    </lineage>
</organism>
<keyword evidence="1" id="KW-0812">Transmembrane</keyword>
<evidence type="ECO:0000313" key="3">
    <source>
        <dbReference type="Proteomes" id="UP000759273"/>
    </source>
</evidence>
<name>A0A943HKZ2_9FIRM</name>
<dbReference type="Proteomes" id="UP000759273">
    <property type="component" value="Unassembled WGS sequence"/>
</dbReference>
<accession>A0A943HKZ2</accession>
<reference evidence="2" key="1">
    <citation type="submission" date="2021-02" db="EMBL/GenBank/DDBJ databases">
        <title>Infant gut strain persistence is associated with maternal origin, phylogeny, and functional potential including surface adhesion and iron acquisition.</title>
        <authorList>
            <person name="Lou Y.C."/>
        </authorList>
    </citation>
    <scope>NUCLEOTIDE SEQUENCE</scope>
    <source>
        <strain evidence="2">L3_101_000M1_dasL3_101_000M1_concoct_87</strain>
    </source>
</reference>
<dbReference type="EMBL" id="JAGZGG010000021">
    <property type="protein sequence ID" value="MBS5332660.1"/>
    <property type="molecule type" value="Genomic_DNA"/>
</dbReference>
<keyword evidence="1" id="KW-0472">Membrane</keyword>
<proteinExistence type="predicted"/>
<comment type="caution">
    <text evidence="2">The sequence shown here is derived from an EMBL/GenBank/DDBJ whole genome shotgun (WGS) entry which is preliminary data.</text>
</comment>